<gene>
    <name evidence="3" type="ORF">BDA99DRAFT_425769</name>
</gene>
<reference evidence="3" key="1">
    <citation type="journal article" date="2022" name="IScience">
        <title>Evolution of zygomycete secretomes and the origins of terrestrial fungal ecologies.</title>
        <authorList>
            <person name="Chang Y."/>
            <person name="Wang Y."/>
            <person name="Mondo S."/>
            <person name="Ahrendt S."/>
            <person name="Andreopoulos W."/>
            <person name="Barry K."/>
            <person name="Beard J."/>
            <person name="Benny G.L."/>
            <person name="Blankenship S."/>
            <person name="Bonito G."/>
            <person name="Cuomo C."/>
            <person name="Desiro A."/>
            <person name="Gervers K.A."/>
            <person name="Hundley H."/>
            <person name="Kuo A."/>
            <person name="LaButti K."/>
            <person name="Lang B.F."/>
            <person name="Lipzen A."/>
            <person name="O'Donnell K."/>
            <person name="Pangilinan J."/>
            <person name="Reynolds N."/>
            <person name="Sandor L."/>
            <person name="Smith M.E."/>
            <person name="Tsang A."/>
            <person name="Grigoriev I.V."/>
            <person name="Stajich J.E."/>
            <person name="Spatafora J.W."/>
        </authorList>
    </citation>
    <scope>NUCLEOTIDE SEQUENCE</scope>
    <source>
        <strain evidence="3">RSA 2281</strain>
    </source>
</reference>
<keyword evidence="4" id="KW-1185">Reference proteome</keyword>
<keyword evidence="1" id="KW-0539">Nucleus</keyword>
<dbReference type="GO" id="GO:0005634">
    <property type="term" value="C:nucleus"/>
    <property type="evidence" value="ECO:0007669"/>
    <property type="project" value="UniProtKB-SubCell"/>
</dbReference>
<keyword evidence="1" id="KW-0238">DNA-binding</keyword>
<dbReference type="PANTHER" id="PTHR12548:SF9">
    <property type="entry name" value="TRANSCRIPTION FACTOR DP"/>
    <property type="match status" value="1"/>
</dbReference>
<dbReference type="SMART" id="SM01372">
    <property type="entry name" value="E2F_TDP"/>
    <property type="match status" value="1"/>
</dbReference>
<dbReference type="EMBL" id="JAIXMP010000041">
    <property type="protein sequence ID" value="KAI9247723.1"/>
    <property type="molecule type" value="Genomic_DNA"/>
</dbReference>
<accession>A0AAD5P8M7</accession>
<name>A0AAD5P8M7_9FUNG</name>
<keyword evidence="1" id="KW-0804">Transcription</keyword>
<dbReference type="SUPFAM" id="SSF46785">
    <property type="entry name" value="Winged helix' DNA-binding domain"/>
    <property type="match status" value="1"/>
</dbReference>
<dbReference type="GO" id="GO:0005667">
    <property type="term" value="C:transcription regulator complex"/>
    <property type="evidence" value="ECO:0007669"/>
    <property type="project" value="InterPro"/>
</dbReference>
<dbReference type="GO" id="GO:0000981">
    <property type="term" value="F:DNA-binding transcription factor activity, RNA polymerase II-specific"/>
    <property type="evidence" value="ECO:0007669"/>
    <property type="project" value="TreeGrafter"/>
</dbReference>
<dbReference type="InterPro" id="IPR036390">
    <property type="entry name" value="WH_DNA-bd_sf"/>
</dbReference>
<feature type="non-terminal residue" evidence="3">
    <location>
        <position position="1"/>
    </location>
</feature>
<proteinExistence type="inferred from homology"/>
<dbReference type="GO" id="GO:0000977">
    <property type="term" value="F:RNA polymerase II transcription regulatory region sequence-specific DNA binding"/>
    <property type="evidence" value="ECO:0007669"/>
    <property type="project" value="TreeGrafter"/>
</dbReference>
<dbReference type="PANTHER" id="PTHR12548">
    <property type="entry name" value="TRANSCRIPTION FACTOR DP"/>
    <property type="match status" value="1"/>
</dbReference>
<protein>
    <recommendedName>
        <fullName evidence="2">E2F/DP family winged-helix DNA-binding domain-containing protein</fullName>
    </recommendedName>
</protein>
<evidence type="ECO:0000313" key="4">
    <source>
        <dbReference type="Proteomes" id="UP001209540"/>
    </source>
</evidence>
<comment type="subcellular location">
    <subcellularLocation>
        <location evidence="1">Nucleus</location>
    </subcellularLocation>
</comment>
<comment type="caution">
    <text evidence="3">The sequence shown here is derived from an EMBL/GenBank/DDBJ whole genome shotgun (WGS) entry which is preliminary data.</text>
</comment>
<sequence>KQGYDQKNIRRRVYDALNVLMAMDIIAKDKKEIRWLGIPPSLLQQQPNKNEKRKRLLMQEIKHEEQRQHDLMQAKQQMRSIVCDKMEQYLQIRQLVHRNQQQDSISR</sequence>
<dbReference type="Gene3D" id="1.10.10.10">
    <property type="entry name" value="Winged helix-like DNA-binding domain superfamily/Winged helix DNA-binding domain"/>
    <property type="match status" value="1"/>
</dbReference>
<evidence type="ECO:0000259" key="2">
    <source>
        <dbReference type="SMART" id="SM01372"/>
    </source>
</evidence>
<dbReference type="InterPro" id="IPR003316">
    <property type="entry name" value="E2F_WHTH_DNA-bd_dom"/>
</dbReference>
<dbReference type="Proteomes" id="UP001209540">
    <property type="component" value="Unassembled WGS sequence"/>
</dbReference>
<comment type="similarity">
    <text evidence="1">Belongs to the E2F/DP family.</text>
</comment>
<organism evidence="3 4">
    <name type="scientific">Phascolomyces articulosus</name>
    <dbReference type="NCBI Taxonomy" id="60185"/>
    <lineage>
        <taxon>Eukaryota</taxon>
        <taxon>Fungi</taxon>
        <taxon>Fungi incertae sedis</taxon>
        <taxon>Mucoromycota</taxon>
        <taxon>Mucoromycotina</taxon>
        <taxon>Mucoromycetes</taxon>
        <taxon>Mucorales</taxon>
        <taxon>Lichtheimiaceae</taxon>
        <taxon>Phascolomyces</taxon>
    </lineage>
</organism>
<reference evidence="3" key="2">
    <citation type="submission" date="2023-02" db="EMBL/GenBank/DDBJ databases">
        <authorList>
            <consortium name="DOE Joint Genome Institute"/>
            <person name="Mondo S.J."/>
            <person name="Chang Y."/>
            <person name="Wang Y."/>
            <person name="Ahrendt S."/>
            <person name="Andreopoulos W."/>
            <person name="Barry K."/>
            <person name="Beard J."/>
            <person name="Benny G.L."/>
            <person name="Blankenship S."/>
            <person name="Bonito G."/>
            <person name="Cuomo C."/>
            <person name="Desiro A."/>
            <person name="Gervers K.A."/>
            <person name="Hundley H."/>
            <person name="Kuo A."/>
            <person name="LaButti K."/>
            <person name="Lang B.F."/>
            <person name="Lipzen A."/>
            <person name="O'Donnell K."/>
            <person name="Pangilinan J."/>
            <person name="Reynolds N."/>
            <person name="Sandor L."/>
            <person name="Smith M.W."/>
            <person name="Tsang A."/>
            <person name="Grigoriev I.V."/>
            <person name="Stajich J.E."/>
            <person name="Spatafora J.W."/>
        </authorList>
    </citation>
    <scope>NUCLEOTIDE SEQUENCE</scope>
    <source>
        <strain evidence="3">RSA 2281</strain>
    </source>
</reference>
<evidence type="ECO:0000256" key="1">
    <source>
        <dbReference type="RuleBase" id="RU003796"/>
    </source>
</evidence>
<dbReference type="GO" id="GO:0051726">
    <property type="term" value="P:regulation of cell cycle"/>
    <property type="evidence" value="ECO:0007669"/>
    <property type="project" value="InterPro"/>
</dbReference>
<feature type="non-terminal residue" evidence="3">
    <location>
        <position position="107"/>
    </location>
</feature>
<feature type="domain" description="E2F/DP family winged-helix DNA-binding" evidence="2">
    <location>
        <begin position="1"/>
        <end position="37"/>
    </location>
</feature>
<evidence type="ECO:0000313" key="3">
    <source>
        <dbReference type="EMBL" id="KAI9247723.1"/>
    </source>
</evidence>
<dbReference type="InterPro" id="IPR015648">
    <property type="entry name" value="Transcrpt_fac_DP"/>
</dbReference>
<dbReference type="AlphaFoldDB" id="A0AAD5P8M7"/>
<dbReference type="Pfam" id="PF02319">
    <property type="entry name" value="WHD_E2F_TDP"/>
    <property type="match status" value="1"/>
</dbReference>
<dbReference type="InterPro" id="IPR036388">
    <property type="entry name" value="WH-like_DNA-bd_sf"/>
</dbReference>
<keyword evidence="1" id="KW-0805">Transcription regulation</keyword>